<proteinExistence type="predicted"/>
<evidence type="ECO:0000313" key="3">
    <source>
        <dbReference type="Proteomes" id="UP001651158"/>
    </source>
</evidence>
<evidence type="ECO:0000256" key="1">
    <source>
        <dbReference type="SAM" id="MobiDB-lite"/>
    </source>
</evidence>
<gene>
    <name evidence="2" type="ORF">TcWFU_005084</name>
</gene>
<reference evidence="2 3" key="1">
    <citation type="journal article" date="2022" name="Front. Cell. Infect. Microbiol.">
        <title>The Genomes of Two Strains of Taenia crassiceps the Animal Model for the Study of Human Cysticercosis.</title>
        <authorList>
            <person name="Bobes R.J."/>
            <person name="Estrada K."/>
            <person name="Rios-Valencia D.G."/>
            <person name="Calderon-Gallegos A."/>
            <person name="de la Torre P."/>
            <person name="Carrero J.C."/>
            <person name="Sanchez-Flores A."/>
            <person name="Laclette J.P."/>
        </authorList>
    </citation>
    <scope>NUCLEOTIDE SEQUENCE [LARGE SCALE GENOMIC DNA]</scope>
    <source>
        <strain evidence="2">WFUcys</strain>
    </source>
</reference>
<evidence type="ECO:0000313" key="2">
    <source>
        <dbReference type="EMBL" id="KAL5105191.1"/>
    </source>
</evidence>
<evidence type="ECO:0008006" key="4">
    <source>
        <dbReference type="Google" id="ProtNLM"/>
    </source>
</evidence>
<comment type="caution">
    <text evidence="2">The sequence shown here is derived from an EMBL/GenBank/DDBJ whole genome shotgun (WGS) entry which is preliminary data.</text>
</comment>
<accession>A0ABR4Q6I4</accession>
<dbReference type="InterPro" id="IPR009057">
    <property type="entry name" value="Homeodomain-like_sf"/>
</dbReference>
<keyword evidence="3" id="KW-1185">Reference proteome</keyword>
<dbReference type="EMBL" id="JAKROA010000009">
    <property type="protein sequence ID" value="KAL5105191.1"/>
    <property type="molecule type" value="Genomic_DNA"/>
</dbReference>
<organism evidence="2 3">
    <name type="scientific">Taenia crassiceps</name>
    <dbReference type="NCBI Taxonomy" id="6207"/>
    <lineage>
        <taxon>Eukaryota</taxon>
        <taxon>Metazoa</taxon>
        <taxon>Spiralia</taxon>
        <taxon>Lophotrochozoa</taxon>
        <taxon>Platyhelminthes</taxon>
        <taxon>Cestoda</taxon>
        <taxon>Eucestoda</taxon>
        <taxon>Cyclophyllidea</taxon>
        <taxon>Taeniidae</taxon>
        <taxon>Taenia</taxon>
    </lineage>
</organism>
<sequence length="144" mass="16808">MLDFKSSLPRAPWSPSPQAATTLQQQHQCHRYQCQQSSPLLPVMEMLSQQMQQPANQNSLETETESTHDLLRRVQNRAQGPSRRERTIYTPDQLQAMEELFRENRPSIRGLMDISATDMRIISFVRSVQTIKKSPSPDRRERRM</sequence>
<name>A0ABR4Q6I4_9CEST</name>
<feature type="region of interest" description="Disordered" evidence="1">
    <location>
        <begin position="1"/>
        <end position="24"/>
    </location>
</feature>
<dbReference type="SUPFAM" id="SSF46689">
    <property type="entry name" value="Homeodomain-like"/>
    <property type="match status" value="1"/>
</dbReference>
<dbReference type="Proteomes" id="UP001651158">
    <property type="component" value="Unassembled WGS sequence"/>
</dbReference>
<protein>
    <recommendedName>
        <fullName evidence="4">Homeobox domain-containing protein</fullName>
    </recommendedName>
</protein>